<feature type="chain" id="PRO_5040331928" evidence="4">
    <location>
        <begin position="20"/>
        <end position="1015"/>
    </location>
</feature>
<dbReference type="PANTHER" id="PTHR14002:SF43">
    <property type="entry name" value="DELTA-LIKE PROTEIN"/>
    <property type="match status" value="1"/>
</dbReference>
<dbReference type="PANTHER" id="PTHR14002">
    <property type="entry name" value="ENDOGLIN/TGF-BETA RECEPTOR TYPE III"/>
    <property type="match status" value="1"/>
</dbReference>
<accession>A0A9Q1BRS2</accession>
<feature type="transmembrane region" description="Helical" evidence="3">
    <location>
        <begin position="952"/>
        <end position="978"/>
    </location>
</feature>
<evidence type="ECO:0000256" key="2">
    <source>
        <dbReference type="ARBA" id="ARBA00023157"/>
    </source>
</evidence>
<dbReference type="SMART" id="SM00241">
    <property type="entry name" value="ZP"/>
    <property type="match status" value="1"/>
</dbReference>
<dbReference type="OrthoDB" id="10063988at2759"/>
<evidence type="ECO:0000313" key="7">
    <source>
        <dbReference type="Proteomes" id="UP001152320"/>
    </source>
</evidence>
<evidence type="ECO:0000256" key="1">
    <source>
        <dbReference type="ARBA" id="ARBA00022729"/>
    </source>
</evidence>
<keyword evidence="1 4" id="KW-0732">Signal</keyword>
<dbReference type="Proteomes" id="UP001152320">
    <property type="component" value="Chromosome 12"/>
</dbReference>
<feature type="domain" description="ZP" evidence="5">
    <location>
        <begin position="646"/>
        <end position="903"/>
    </location>
</feature>
<evidence type="ECO:0000256" key="4">
    <source>
        <dbReference type="SAM" id="SignalP"/>
    </source>
</evidence>
<reference evidence="6" key="1">
    <citation type="submission" date="2021-10" db="EMBL/GenBank/DDBJ databases">
        <title>Tropical sea cucumber genome reveals ecological adaptation and Cuvierian tubules defense mechanism.</title>
        <authorList>
            <person name="Chen T."/>
        </authorList>
    </citation>
    <scope>NUCLEOTIDE SEQUENCE</scope>
    <source>
        <strain evidence="6">Nanhai2018</strain>
        <tissue evidence="6">Muscle</tissue>
    </source>
</reference>
<dbReference type="Pfam" id="PF00100">
    <property type="entry name" value="Zona_pellucida"/>
    <property type="match status" value="1"/>
</dbReference>
<dbReference type="AlphaFoldDB" id="A0A9Q1BRS2"/>
<dbReference type="Gene3D" id="2.60.40.4100">
    <property type="entry name" value="Zona pellucida, ZP-C domain"/>
    <property type="match status" value="1"/>
</dbReference>
<keyword evidence="3" id="KW-1133">Transmembrane helix</keyword>
<keyword evidence="3" id="KW-0472">Membrane</keyword>
<gene>
    <name evidence="6" type="ORF">HOLleu_24858</name>
</gene>
<comment type="caution">
    <text evidence="6">The sequence shown here is derived from an EMBL/GenBank/DDBJ whole genome shotgun (WGS) entry which is preliminary data.</text>
</comment>
<dbReference type="EMBL" id="JAIZAY010000012">
    <property type="protein sequence ID" value="KAJ8031612.1"/>
    <property type="molecule type" value="Genomic_DNA"/>
</dbReference>
<dbReference type="Gene3D" id="2.60.40.3210">
    <property type="entry name" value="Zona pellucida, ZP-N domain"/>
    <property type="match status" value="1"/>
</dbReference>
<keyword evidence="2" id="KW-1015">Disulfide bond</keyword>
<sequence>MKNYVAIFICLMEIYFVGGTHFRGGSISWEPVGNGQQIEVRYRFGWRLNFKPHYLCNEEAIRNETLIEGEGEMMLVKRDEDGDTLLEEIVKDPLDYICTDRFDEGSNGEFHWASGINSFRLNVTEEMGTEFELGYFSCCWIGVLNYERPRRWRMLTRIDLNPRPDNGLLNTSPVTSSLPLLRIQRGCEFIVDIPYYDADGDFVKCRWAKALKNECSPPNCGRPHEMFTLKDGSCMIHMDTELADVGWYAVAVMMEDFISPLSDKPLSSVPLHFLVRVDPGERQCNDIFTKPPKASCLAVTPDELFVYRATAKTMSSTIPVVDFASTSPTGMEKSLVMSEGDGVYSTEFSWVPPQKLNGKVETFCYSPFDAERFSGSEVCVEMAIGGVRPTPQGELSIPSSTGESLNIMDNIWQIVFDQEIIVNEEAYFIARIVDVADDVISHNVTWSDVNMDTESNVLVITFWQSLSLTLDENRQYRLDLLPGVVKGTVQCMLPSHGGSWIFNTCVPPFPDSQSSIPSSSPENPLTVLDYSWNITFYQPVLLNPDTTLLAQILDSEGQVYFNITTDDVIVTIPETSPNVLTFFTPFGLYLEEETEYEFRVPAGIVTSGSDCNLTSLEDSWKFNTTSVFVGGRRGPPQIRDPMVTATCYPTFMEVFVEKSQFGFDMDPGMITLDESFCYGMEHNDTHFRLGTTYGQCGTKAIVNEDNTRVSMVNMIKIPSSAYPAAEDNSIYPPTPHPNYEVRVNCSIPSRRVSFVELSPNVSTIVFQMDNVGDFNFSLKMFPDDRYRNRYRVQDFPIEIFEDQQLYFEARAFVPRQFGPYLQSCVAAPTAHPYDNLRYTFIENGCPLARSVQFHESPYNTRIRFSLLAEELLKHGLNSQIFVHCDIRLCQRRRGECTPQCPTETNEIRPLFKRSVHSLALSDEYMDTDGPITIKHRKHKQTDPREDSNSLPWLQITLTCVTAFLSVVCLALIIIVLRLKASLHSASSKIDNRRIDVPFVLPVPTMLPESRCNTYE</sequence>
<evidence type="ECO:0000256" key="3">
    <source>
        <dbReference type="SAM" id="Phobius"/>
    </source>
</evidence>
<feature type="signal peptide" evidence="4">
    <location>
        <begin position="1"/>
        <end position="19"/>
    </location>
</feature>
<evidence type="ECO:0000313" key="6">
    <source>
        <dbReference type="EMBL" id="KAJ8031612.1"/>
    </source>
</evidence>
<dbReference type="InterPro" id="IPR042235">
    <property type="entry name" value="ZP-C_dom"/>
</dbReference>
<dbReference type="InterPro" id="IPR055355">
    <property type="entry name" value="ZP-C"/>
</dbReference>
<organism evidence="6 7">
    <name type="scientific">Holothuria leucospilota</name>
    <name type="common">Black long sea cucumber</name>
    <name type="synonym">Mertensiothuria leucospilota</name>
    <dbReference type="NCBI Taxonomy" id="206669"/>
    <lineage>
        <taxon>Eukaryota</taxon>
        <taxon>Metazoa</taxon>
        <taxon>Echinodermata</taxon>
        <taxon>Eleutherozoa</taxon>
        <taxon>Echinozoa</taxon>
        <taxon>Holothuroidea</taxon>
        <taxon>Aspidochirotacea</taxon>
        <taxon>Aspidochirotida</taxon>
        <taxon>Holothuriidae</taxon>
        <taxon>Holothuria</taxon>
    </lineage>
</organism>
<keyword evidence="7" id="KW-1185">Reference proteome</keyword>
<proteinExistence type="predicted"/>
<name>A0A9Q1BRS2_HOLLE</name>
<dbReference type="InterPro" id="IPR001507">
    <property type="entry name" value="ZP_dom"/>
</dbReference>
<evidence type="ECO:0000259" key="5">
    <source>
        <dbReference type="PROSITE" id="PS51034"/>
    </source>
</evidence>
<protein>
    <submittedName>
        <fullName evidence="6">ZP domain-containing protein</fullName>
    </submittedName>
</protein>
<dbReference type="PROSITE" id="PS51034">
    <property type="entry name" value="ZP_2"/>
    <property type="match status" value="1"/>
</dbReference>
<keyword evidence="3" id="KW-0812">Transmembrane</keyword>